<evidence type="ECO:0000259" key="6">
    <source>
        <dbReference type="PROSITE" id="PS50011"/>
    </source>
</evidence>
<sequence>MSACARGHPAPNTTDIASNTRDIARNAKDSAPDTEVCTTEGGLVTQVGEGHETAADEGGPVLTFGEPTAGEILAERYQLEQHVNDDSAGRQVWRGIDVVLRRPVAVVLRHPGGDSAAEMLQAAVAASRVLHPNLVGVYDAIDEQERAYVVREWVDGESLRDLVAAEGPLDPARAVAIAHSVADALAAVHATGMIHGNVHPGTTLIGDDGRVVLADARADAADSTEADVRAVGGLLYFALTGHWPHAELSASALPDATRDTSGSPAAPRQVRAGVPAYLDDLTMDLLDRRVAAPAAEAITAELSRLDAAAEDEEFEDVGPLRFTQAGGAPSEPGRSTRKILLGVGALVVIAVIGLIFGIQAINDSSKPDATPSTPAQVDPGGQPGDAGTASSAPLGNPVKIPLTADMVRIVDPPQGDRNDEGESKFVVDGDPDTSWKLSYYLQPNFGGRKEGMGVLIHLPQPRALSEVRVSLSAPGAVIDLRVGDKDPGNSRDGDKAIVSSYTKLSDADGADANTGDKQILNGFDPDTKYQYVLVFLTKLPRNEDTPGYQVNVNEIELYGY</sequence>
<dbReference type="CDD" id="cd13973">
    <property type="entry name" value="PK_MviN-like"/>
    <property type="match status" value="1"/>
</dbReference>
<evidence type="ECO:0000313" key="8">
    <source>
        <dbReference type="Proteomes" id="UP000619479"/>
    </source>
</evidence>
<keyword evidence="5" id="KW-1133">Transmembrane helix</keyword>
<dbReference type="Gene3D" id="3.30.200.20">
    <property type="entry name" value="Phosphorylase Kinase, domain 1"/>
    <property type="match status" value="1"/>
</dbReference>
<feature type="region of interest" description="Disordered" evidence="4">
    <location>
        <begin position="366"/>
        <end position="397"/>
    </location>
</feature>
<gene>
    <name evidence="7" type="ORF">Acy02nite_45650</name>
</gene>
<protein>
    <recommendedName>
        <fullName evidence="6">Protein kinase domain-containing protein</fullName>
    </recommendedName>
</protein>
<dbReference type="GO" id="GO:0005524">
    <property type="term" value="F:ATP binding"/>
    <property type="evidence" value="ECO:0007669"/>
    <property type="project" value="UniProtKB-KW"/>
</dbReference>
<dbReference type="Gene3D" id="1.10.510.10">
    <property type="entry name" value="Transferase(Phosphotransferase) domain 1"/>
    <property type="match status" value="1"/>
</dbReference>
<dbReference type="SUPFAM" id="SSF56112">
    <property type="entry name" value="Protein kinase-like (PK-like)"/>
    <property type="match status" value="1"/>
</dbReference>
<keyword evidence="2" id="KW-0547">Nucleotide-binding</keyword>
<evidence type="ECO:0000256" key="1">
    <source>
        <dbReference type="ARBA" id="ARBA00008874"/>
    </source>
</evidence>
<dbReference type="PROSITE" id="PS50011">
    <property type="entry name" value="PROTEIN_KINASE_DOM"/>
    <property type="match status" value="1"/>
</dbReference>
<dbReference type="PANTHER" id="PTHR45832:SF22">
    <property type="entry name" value="SERINE_THREONINE-PROTEIN KINASE SAMKA-RELATED"/>
    <property type="match status" value="1"/>
</dbReference>
<dbReference type="PANTHER" id="PTHR45832">
    <property type="entry name" value="SERINE/THREONINE-PROTEIN KINASE SAMKA-RELATED-RELATED"/>
    <property type="match status" value="1"/>
</dbReference>
<feature type="transmembrane region" description="Helical" evidence="5">
    <location>
        <begin position="339"/>
        <end position="361"/>
    </location>
</feature>
<evidence type="ECO:0000256" key="5">
    <source>
        <dbReference type="SAM" id="Phobius"/>
    </source>
</evidence>
<keyword evidence="8" id="KW-1185">Reference proteome</keyword>
<keyword evidence="3" id="KW-0067">ATP-binding</keyword>
<dbReference type="InterPro" id="IPR011009">
    <property type="entry name" value="Kinase-like_dom_sf"/>
</dbReference>
<evidence type="ECO:0000313" key="7">
    <source>
        <dbReference type="EMBL" id="GID66684.1"/>
    </source>
</evidence>
<dbReference type="InterPro" id="IPR051931">
    <property type="entry name" value="PAK3-like"/>
</dbReference>
<organism evidence="7 8">
    <name type="scientific">Actinoplanes cyaneus</name>
    <dbReference type="NCBI Taxonomy" id="52696"/>
    <lineage>
        <taxon>Bacteria</taxon>
        <taxon>Bacillati</taxon>
        <taxon>Actinomycetota</taxon>
        <taxon>Actinomycetes</taxon>
        <taxon>Micromonosporales</taxon>
        <taxon>Micromonosporaceae</taxon>
        <taxon>Actinoplanes</taxon>
    </lineage>
</organism>
<reference evidence="7" key="1">
    <citation type="submission" date="2021-01" db="EMBL/GenBank/DDBJ databases">
        <title>Whole genome shotgun sequence of Actinoplanes cyaneus NBRC 14990.</title>
        <authorList>
            <person name="Komaki H."/>
            <person name="Tamura T."/>
        </authorList>
    </citation>
    <scope>NUCLEOTIDE SEQUENCE</scope>
    <source>
        <strain evidence="7">NBRC 14990</strain>
    </source>
</reference>
<keyword evidence="5" id="KW-0472">Membrane</keyword>
<keyword evidence="5" id="KW-0812">Transmembrane</keyword>
<dbReference type="SMART" id="SM00220">
    <property type="entry name" value="S_TKc"/>
    <property type="match status" value="1"/>
</dbReference>
<proteinExistence type="inferred from homology"/>
<dbReference type="AlphaFoldDB" id="A0A919IJ22"/>
<dbReference type="Pfam" id="PF00069">
    <property type="entry name" value="Pkinase"/>
    <property type="match status" value="1"/>
</dbReference>
<feature type="domain" description="Protein kinase" evidence="6">
    <location>
        <begin position="58"/>
        <end position="381"/>
    </location>
</feature>
<dbReference type="Proteomes" id="UP000619479">
    <property type="component" value="Unassembled WGS sequence"/>
</dbReference>
<evidence type="ECO:0000256" key="3">
    <source>
        <dbReference type="ARBA" id="ARBA00022840"/>
    </source>
</evidence>
<dbReference type="EMBL" id="BOMH01000036">
    <property type="protein sequence ID" value="GID66684.1"/>
    <property type="molecule type" value="Genomic_DNA"/>
</dbReference>
<comment type="similarity">
    <text evidence="1">Belongs to the protein kinase superfamily. STE Ser/Thr protein kinase family. STE20 subfamily.</text>
</comment>
<evidence type="ECO:0000256" key="4">
    <source>
        <dbReference type="SAM" id="MobiDB-lite"/>
    </source>
</evidence>
<accession>A0A919IJ22</accession>
<dbReference type="InterPro" id="IPR000719">
    <property type="entry name" value="Prot_kinase_dom"/>
</dbReference>
<comment type="caution">
    <text evidence="7">The sequence shown here is derived from an EMBL/GenBank/DDBJ whole genome shotgun (WGS) entry which is preliminary data.</text>
</comment>
<evidence type="ECO:0000256" key="2">
    <source>
        <dbReference type="ARBA" id="ARBA00022741"/>
    </source>
</evidence>
<name>A0A919IJ22_9ACTN</name>
<dbReference type="GO" id="GO:0004672">
    <property type="term" value="F:protein kinase activity"/>
    <property type="evidence" value="ECO:0007669"/>
    <property type="project" value="InterPro"/>
</dbReference>